<feature type="domain" description="Protein kinase" evidence="5">
    <location>
        <begin position="24"/>
        <end position="284"/>
    </location>
</feature>
<dbReference type="EMBL" id="MUJZ01069417">
    <property type="protein sequence ID" value="OTF69643.1"/>
    <property type="molecule type" value="Genomic_DNA"/>
</dbReference>
<dbReference type="OrthoDB" id="541276at2759"/>
<dbReference type="GO" id="GO:0004674">
    <property type="term" value="F:protein serine/threonine kinase activity"/>
    <property type="evidence" value="ECO:0007669"/>
    <property type="project" value="UniProtKB-KW"/>
</dbReference>
<dbReference type="InterPro" id="IPR045269">
    <property type="entry name" value="Atg1-like"/>
</dbReference>
<dbReference type="PANTHER" id="PTHR24348">
    <property type="entry name" value="SERINE/THREONINE-PROTEIN KINASE UNC-51-RELATED"/>
    <property type="match status" value="1"/>
</dbReference>
<dbReference type="PROSITE" id="PS00108">
    <property type="entry name" value="PROTEIN_KINASE_ST"/>
    <property type="match status" value="1"/>
</dbReference>
<proteinExistence type="predicted"/>
<keyword evidence="4" id="KW-0067">ATP-binding</keyword>
<reference evidence="6 7" key="1">
    <citation type="submission" date="2017-03" db="EMBL/GenBank/DDBJ databases">
        <title>Genome Survey of Euroglyphus maynei.</title>
        <authorList>
            <person name="Arlian L.G."/>
            <person name="Morgan M.S."/>
            <person name="Rider S.D."/>
        </authorList>
    </citation>
    <scope>NUCLEOTIDE SEQUENCE [LARGE SCALE GENOMIC DNA]</scope>
    <source>
        <strain evidence="6">Arlian Lab</strain>
        <tissue evidence="6">Whole body</tissue>
    </source>
</reference>
<evidence type="ECO:0000256" key="2">
    <source>
        <dbReference type="ARBA" id="ARBA00022741"/>
    </source>
</evidence>
<comment type="caution">
    <text evidence="6">The sequence shown here is derived from an EMBL/GenBank/DDBJ whole genome shotgun (WGS) entry which is preliminary data.</text>
</comment>
<dbReference type="GO" id="GO:0016020">
    <property type="term" value="C:membrane"/>
    <property type="evidence" value="ECO:0007669"/>
    <property type="project" value="TreeGrafter"/>
</dbReference>
<evidence type="ECO:0000256" key="4">
    <source>
        <dbReference type="ARBA" id="ARBA00022840"/>
    </source>
</evidence>
<keyword evidence="2" id="KW-0547">Nucleotide-binding</keyword>
<accession>A0A1Y3APV1</accession>
<keyword evidence="6" id="KW-0723">Serine/threonine-protein kinase</keyword>
<dbReference type="InterPro" id="IPR000719">
    <property type="entry name" value="Prot_kinase_dom"/>
</dbReference>
<name>A0A1Y3APV1_EURMA</name>
<evidence type="ECO:0000256" key="1">
    <source>
        <dbReference type="ARBA" id="ARBA00022679"/>
    </source>
</evidence>
<dbReference type="Proteomes" id="UP000194236">
    <property type="component" value="Unassembled WGS sequence"/>
</dbReference>
<dbReference type="GO" id="GO:0000045">
    <property type="term" value="P:autophagosome assembly"/>
    <property type="evidence" value="ECO:0007669"/>
    <property type="project" value="TreeGrafter"/>
</dbReference>
<dbReference type="SMART" id="SM00220">
    <property type="entry name" value="S_TKc"/>
    <property type="match status" value="1"/>
</dbReference>
<dbReference type="GO" id="GO:0000407">
    <property type="term" value="C:phagophore assembly site"/>
    <property type="evidence" value="ECO:0007669"/>
    <property type="project" value="TreeGrafter"/>
</dbReference>
<dbReference type="FunFam" id="1.10.510.10:FF:000571">
    <property type="entry name" value="Maternal embryonic leucine zipper kinase"/>
    <property type="match status" value="1"/>
</dbReference>
<dbReference type="PANTHER" id="PTHR24348:SF22">
    <property type="entry name" value="NON-SPECIFIC SERINE_THREONINE PROTEIN KINASE"/>
    <property type="match status" value="1"/>
</dbReference>
<evidence type="ECO:0000259" key="5">
    <source>
        <dbReference type="PROSITE" id="PS50011"/>
    </source>
</evidence>
<keyword evidence="1" id="KW-0808">Transferase</keyword>
<evidence type="ECO:0000313" key="7">
    <source>
        <dbReference type="Proteomes" id="UP000194236"/>
    </source>
</evidence>
<keyword evidence="7" id="KW-1185">Reference proteome</keyword>
<organism evidence="6 7">
    <name type="scientific">Euroglyphus maynei</name>
    <name type="common">Mayne's house dust mite</name>
    <dbReference type="NCBI Taxonomy" id="6958"/>
    <lineage>
        <taxon>Eukaryota</taxon>
        <taxon>Metazoa</taxon>
        <taxon>Ecdysozoa</taxon>
        <taxon>Arthropoda</taxon>
        <taxon>Chelicerata</taxon>
        <taxon>Arachnida</taxon>
        <taxon>Acari</taxon>
        <taxon>Acariformes</taxon>
        <taxon>Sarcoptiformes</taxon>
        <taxon>Astigmata</taxon>
        <taxon>Psoroptidia</taxon>
        <taxon>Analgoidea</taxon>
        <taxon>Pyroglyphidae</taxon>
        <taxon>Pyroglyphinae</taxon>
        <taxon>Euroglyphus</taxon>
    </lineage>
</organism>
<dbReference type="SUPFAM" id="SSF56112">
    <property type="entry name" value="Protein kinase-like (PK-like)"/>
    <property type="match status" value="1"/>
</dbReference>
<evidence type="ECO:0000256" key="3">
    <source>
        <dbReference type="ARBA" id="ARBA00022777"/>
    </source>
</evidence>
<sequence>MSTPRGETIRLDPKTAAVFRKKGYSVDKKLNEGAFGQVYKGTNTKTGELIAVKVMDLDKVGDKFKQKFLPRELAALIGIKHESVICIHDIIRANHKIYIFMEFANGGDITGYLHKNGAISEPLACYWFTQVSNALCYIHDELKIAHRDIKIDNILLHDNMAKLTDFGFAKESYDCHTDTIIMSETFCGTEPYYSPQIVARKPYNAFAADVWAMGVTLFCMLNNKFPFHFGDSKKMLLEQTDRDFIKTRYVKRFPSDLRNFQEKFFVVDEQLRWQISEVFQHPWILRKGR</sequence>
<dbReference type="Pfam" id="PF00069">
    <property type="entry name" value="Pkinase"/>
    <property type="match status" value="1"/>
</dbReference>
<dbReference type="GO" id="GO:0010506">
    <property type="term" value="P:regulation of autophagy"/>
    <property type="evidence" value="ECO:0007669"/>
    <property type="project" value="InterPro"/>
</dbReference>
<dbReference type="PIRSF" id="PIRSF000654">
    <property type="entry name" value="Integrin-linked_kinase"/>
    <property type="match status" value="1"/>
</dbReference>
<dbReference type="Gene3D" id="1.10.510.10">
    <property type="entry name" value="Transferase(Phosphotransferase) domain 1"/>
    <property type="match status" value="1"/>
</dbReference>
<evidence type="ECO:0000313" key="6">
    <source>
        <dbReference type="EMBL" id="OTF69643.1"/>
    </source>
</evidence>
<dbReference type="GO" id="GO:0005829">
    <property type="term" value="C:cytosol"/>
    <property type="evidence" value="ECO:0007669"/>
    <property type="project" value="TreeGrafter"/>
</dbReference>
<dbReference type="AlphaFoldDB" id="A0A1Y3APV1"/>
<dbReference type="GO" id="GO:0005524">
    <property type="term" value="F:ATP binding"/>
    <property type="evidence" value="ECO:0007669"/>
    <property type="project" value="UniProtKB-KW"/>
</dbReference>
<dbReference type="InterPro" id="IPR008271">
    <property type="entry name" value="Ser/Thr_kinase_AS"/>
</dbReference>
<protein>
    <submittedName>
        <fullName evidence="6">Serine/threonine protein kinase-like protein</fullName>
    </submittedName>
</protein>
<dbReference type="GO" id="GO:0005776">
    <property type="term" value="C:autophagosome"/>
    <property type="evidence" value="ECO:0007669"/>
    <property type="project" value="TreeGrafter"/>
</dbReference>
<keyword evidence="3 6" id="KW-0418">Kinase</keyword>
<dbReference type="InterPro" id="IPR011009">
    <property type="entry name" value="Kinase-like_dom_sf"/>
</dbReference>
<gene>
    <name evidence="6" type="ORF">BLA29_006958</name>
</gene>
<dbReference type="PROSITE" id="PS50011">
    <property type="entry name" value="PROTEIN_KINASE_DOM"/>
    <property type="match status" value="1"/>
</dbReference>